<feature type="compositionally biased region" description="Basic residues" evidence="1">
    <location>
        <begin position="196"/>
        <end position="205"/>
    </location>
</feature>
<sequence>MGRAAVPLGELGRGRGEREAQLLEAARHAHGPALVPEVPLDLADHGGRGIGGELHAPVRVEPVHGLDQADRGDLGQVVQRLPAVAEPPGQVLHQGQVHPHQVVAQLRALRRTVRERAQPDEQGPRPAAVVRPLLPLLVLLLIHVVRPLRSVTRLVRLQSCRAPRLVSSGLLRDGRGTHFPRRCSTHGAPSSVTAARGRRRASCAG</sequence>
<name>A0ABP6JDG8_STRTU</name>
<evidence type="ECO:0000313" key="3">
    <source>
        <dbReference type="Proteomes" id="UP001501102"/>
    </source>
</evidence>
<evidence type="ECO:0000256" key="1">
    <source>
        <dbReference type="SAM" id="MobiDB-lite"/>
    </source>
</evidence>
<dbReference type="EMBL" id="BAAAXZ010000090">
    <property type="protein sequence ID" value="GAA2927234.1"/>
    <property type="molecule type" value="Genomic_DNA"/>
</dbReference>
<comment type="caution">
    <text evidence="2">The sequence shown here is derived from an EMBL/GenBank/DDBJ whole genome shotgun (WGS) entry which is preliminary data.</text>
</comment>
<organism evidence="2 3">
    <name type="scientific">Streptomyces thioluteus</name>
    <dbReference type="NCBI Taxonomy" id="66431"/>
    <lineage>
        <taxon>Bacteria</taxon>
        <taxon>Bacillati</taxon>
        <taxon>Actinomycetota</taxon>
        <taxon>Actinomycetes</taxon>
        <taxon>Kitasatosporales</taxon>
        <taxon>Streptomycetaceae</taxon>
        <taxon>Streptomyces</taxon>
    </lineage>
</organism>
<accession>A0ABP6JDG8</accession>
<protein>
    <submittedName>
        <fullName evidence="2">Uncharacterized protein</fullName>
    </submittedName>
</protein>
<dbReference type="Proteomes" id="UP001501102">
    <property type="component" value="Unassembled WGS sequence"/>
</dbReference>
<proteinExistence type="predicted"/>
<reference evidence="3" key="1">
    <citation type="journal article" date="2019" name="Int. J. Syst. Evol. Microbiol.">
        <title>The Global Catalogue of Microorganisms (GCM) 10K type strain sequencing project: providing services to taxonomists for standard genome sequencing and annotation.</title>
        <authorList>
            <consortium name="The Broad Institute Genomics Platform"/>
            <consortium name="The Broad Institute Genome Sequencing Center for Infectious Disease"/>
            <person name="Wu L."/>
            <person name="Ma J."/>
        </authorList>
    </citation>
    <scope>NUCLEOTIDE SEQUENCE [LARGE SCALE GENOMIC DNA]</scope>
    <source>
        <strain evidence="3">JCM 4087</strain>
    </source>
</reference>
<feature type="region of interest" description="Disordered" evidence="1">
    <location>
        <begin position="176"/>
        <end position="205"/>
    </location>
</feature>
<evidence type="ECO:0000313" key="2">
    <source>
        <dbReference type="EMBL" id="GAA2927234.1"/>
    </source>
</evidence>
<keyword evidence="3" id="KW-1185">Reference proteome</keyword>
<gene>
    <name evidence="2" type="ORF">GCM10020221_24000</name>
</gene>